<dbReference type="Pfam" id="PF10670">
    <property type="entry name" value="DUF4198"/>
    <property type="match status" value="1"/>
</dbReference>
<dbReference type="InterPro" id="IPR019613">
    <property type="entry name" value="DUF4198"/>
</dbReference>
<dbReference type="STRING" id="593750.Metfor_0857"/>
<keyword evidence="2" id="KW-1185">Reference proteome</keyword>
<proteinExistence type="predicted"/>
<reference evidence="2" key="1">
    <citation type="submission" date="2011-12" db="EMBL/GenBank/DDBJ databases">
        <title>Complete sequence of Methanoregula formicicum SMSP.</title>
        <authorList>
            <person name="Lucas S."/>
            <person name="Han J."/>
            <person name="Lapidus A."/>
            <person name="Cheng J.-F."/>
            <person name="Goodwin L."/>
            <person name="Pitluck S."/>
            <person name="Peters L."/>
            <person name="Ovchinnikova G."/>
            <person name="Teshima H."/>
            <person name="Detter J.C."/>
            <person name="Han C."/>
            <person name="Tapia R."/>
            <person name="Land M."/>
            <person name="Hauser L."/>
            <person name="Kyrpides N."/>
            <person name="Ivanova N."/>
            <person name="Pagani I."/>
            <person name="Imachi H."/>
            <person name="Tamaki H."/>
            <person name="Sekiguchi Y."/>
            <person name="Kamagata Y."/>
            <person name="Cadillo-Quiroz H."/>
            <person name="Zinder S."/>
            <person name="Liu W.-T."/>
            <person name="Woyke T."/>
        </authorList>
    </citation>
    <scope>NUCLEOTIDE SEQUENCE [LARGE SCALE GENOMIC DNA]</scope>
    <source>
        <strain evidence="2">DSM 22288 / NBRC 105244 / SMSP</strain>
    </source>
</reference>
<evidence type="ECO:0000313" key="1">
    <source>
        <dbReference type="EMBL" id="AGB01913.1"/>
    </source>
</evidence>
<reference evidence="1 2" key="2">
    <citation type="journal article" date="2014" name="Genome Announc.">
        <title>Complete Genome Sequence of Methanoregula formicica SMSPT, a Mesophilic Hydrogenotrophic Methanogen Isolated from a Methanogenic Upflow Anaerobic Sludge Blanket Reactor.</title>
        <authorList>
            <person name="Yamamoto K."/>
            <person name="Tamaki H."/>
            <person name="Cadillo-Quiroz H."/>
            <person name="Imachi H."/>
            <person name="Kyrpides N."/>
            <person name="Woyke T."/>
            <person name="Goodwin L."/>
            <person name="Zinder S.H."/>
            <person name="Kamagata Y."/>
            <person name="Liu W.T."/>
        </authorList>
    </citation>
    <scope>NUCLEOTIDE SEQUENCE [LARGE SCALE GENOMIC DNA]</scope>
    <source>
        <strain evidence="2">DSM 22288 / NBRC 105244 / SMSP</strain>
    </source>
</reference>
<dbReference type="eggNOG" id="arCOG10211">
    <property type="taxonomic scope" value="Archaea"/>
</dbReference>
<dbReference type="InParanoid" id="L0HF18"/>
<dbReference type="HOGENOM" id="CLU_098522_0_0_2"/>
<dbReference type="EMBL" id="CP003167">
    <property type="protein sequence ID" value="AGB01913.1"/>
    <property type="molecule type" value="Genomic_DNA"/>
</dbReference>
<gene>
    <name evidence="1" type="ordered locus">Metfor_0857</name>
</gene>
<evidence type="ECO:0000313" key="2">
    <source>
        <dbReference type="Proteomes" id="UP000010824"/>
    </source>
</evidence>
<dbReference type="Proteomes" id="UP000010824">
    <property type="component" value="Chromosome"/>
</dbReference>
<sequence>MYDVPGQGQDSLLRMINGHEIWLEVAQRADRGLDIEILYGDCMRTDGSIDMSRIVSRVFDPDGLEIIPEMKSVDTRHFLELKAVKDGYYTSFADLNPVLISISQTAGCKLGPRRCYDDIVYAGAFRQMAKIIIPFGNTGGAPPGHLHGILDIIPRSAHLVAGREIALSLVYEGNPVSGVCVEAVSKEQGRIAARGKTGADGIVCLPVSGPGTWMFLARHRDRAKSMADEFDETVFVTTLVMGTVPV</sequence>
<dbReference type="KEGG" id="mfo:Metfor_0857"/>
<dbReference type="AlphaFoldDB" id="L0HF18"/>
<protein>
    <submittedName>
        <fullName evidence="1">Nickel uptake transporter family protein</fullName>
    </submittedName>
</protein>
<name>L0HF18_METFS</name>
<accession>L0HF18</accession>
<organism evidence="1 2">
    <name type="scientific">Methanoregula formicica (strain DSM 22288 / NBRC 105244 / SMSP)</name>
    <dbReference type="NCBI Taxonomy" id="593750"/>
    <lineage>
        <taxon>Archaea</taxon>
        <taxon>Methanobacteriati</taxon>
        <taxon>Methanobacteriota</taxon>
        <taxon>Stenosarchaea group</taxon>
        <taxon>Methanomicrobia</taxon>
        <taxon>Methanomicrobiales</taxon>
        <taxon>Methanoregulaceae</taxon>
        <taxon>Methanoregula</taxon>
    </lineage>
</organism>